<dbReference type="PROSITE" id="PS50109">
    <property type="entry name" value="HIS_KIN"/>
    <property type="match status" value="1"/>
</dbReference>
<dbReference type="RefSeq" id="WP_170158565.1">
    <property type="nucleotide sequence ID" value="NZ_RKRF01000010.1"/>
</dbReference>
<evidence type="ECO:0000256" key="1">
    <source>
        <dbReference type="ARBA" id="ARBA00000085"/>
    </source>
</evidence>
<evidence type="ECO:0000256" key="14">
    <source>
        <dbReference type="SAM" id="Phobius"/>
    </source>
</evidence>
<dbReference type="PANTHER" id="PTHR45528:SF1">
    <property type="entry name" value="SENSOR HISTIDINE KINASE CPXA"/>
    <property type="match status" value="1"/>
</dbReference>
<dbReference type="CDD" id="cd00075">
    <property type="entry name" value="HATPase"/>
    <property type="match status" value="1"/>
</dbReference>
<feature type="domain" description="Histidine kinase" evidence="15">
    <location>
        <begin position="240"/>
        <end position="450"/>
    </location>
</feature>
<dbReference type="SMART" id="SM00388">
    <property type="entry name" value="HisKA"/>
    <property type="match status" value="1"/>
</dbReference>
<evidence type="ECO:0000256" key="12">
    <source>
        <dbReference type="ARBA" id="ARBA00023012"/>
    </source>
</evidence>
<dbReference type="InterPro" id="IPR003661">
    <property type="entry name" value="HisK_dim/P_dom"/>
</dbReference>
<feature type="domain" description="HAMP" evidence="16">
    <location>
        <begin position="178"/>
        <end position="232"/>
    </location>
</feature>
<name>A0A3N5B9W5_9BACI</name>
<dbReference type="Proteomes" id="UP000276443">
    <property type="component" value="Unassembled WGS sequence"/>
</dbReference>
<evidence type="ECO:0000256" key="4">
    <source>
        <dbReference type="ARBA" id="ARBA00022475"/>
    </source>
</evidence>
<dbReference type="InterPro" id="IPR050398">
    <property type="entry name" value="HssS/ArlS-like"/>
</dbReference>
<evidence type="ECO:0000256" key="5">
    <source>
        <dbReference type="ARBA" id="ARBA00022553"/>
    </source>
</evidence>
<evidence type="ECO:0000256" key="8">
    <source>
        <dbReference type="ARBA" id="ARBA00022741"/>
    </source>
</evidence>
<keyword evidence="5" id="KW-0597">Phosphoprotein</keyword>
<evidence type="ECO:0000256" key="9">
    <source>
        <dbReference type="ARBA" id="ARBA00022777"/>
    </source>
</evidence>
<evidence type="ECO:0000256" key="13">
    <source>
        <dbReference type="ARBA" id="ARBA00023136"/>
    </source>
</evidence>
<dbReference type="InterPro" id="IPR003594">
    <property type="entry name" value="HATPase_dom"/>
</dbReference>
<evidence type="ECO:0000313" key="18">
    <source>
        <dbReference type="Proteomes" id="UP000276443"/>
    </source>
</evidence>
<evidence type="ECO:0000259" key="15">
    <source>
        <dbReference type="PROSITE" id="PS50109"/>
    </source>
</evidence>
<dbReference type="PANTHER" id="PTHR45528">
    <property type="entry name" value="SENSOR HISTIDINE KINASE CPXA"/>
    <property type="match status" value="1"/>
</dbReference>
<keyword evidence="7 14" id="KW-0812">Transmembrane</keyword>
<evidence type="ECO:0000256" key="6">
    <source>
        <dbReference type="ARBA" id="ARBA00022679"/>
    </source>
</evidence>
<comment type="subcellular location">
    <subcellularLocation>
        <location evidence="2">Cell membrane</location>
        <topology evidence="2">Multi-pass membrane protein</topology>
    </subcellularLocation>
</comment>
<dbReference type="Pfam" id="PF00512">
    <property type="entry name" value="HisKA"/>
    <property type="match status" value="1"/>
</dbReference>
<dbReference type="FunFam" id="1.10.287.130:FF:000001">
    <property type="entry name" value="Two-component sensor histidine kinase"/>
    <property type="match status" value="1"/>
</dbReference>
<dbReference type="PRINTS" id="PR00344">
    <property type="entry name" value="BCTRLSENSOR"/>
</dbReference>
<dbReference type="GO" id="GO:0000155">
    <property type="term" value="F:phosphorelay sensor kinase activity"/>
    <property type="evidence" value="ECO:0007669"/>
    <property type="project" value="InterPro"/>
</dbReference>
<keyword evidence="12" id="KW-0902">Two-component regulatory system</keyword>
<dbReference type="CDD" id="cd06225">
    <property type="entry name" value="HAMP"/>
    <property type="match status" value="1"/>
</dbReference>
<dbReference type="SMART" id="SM00387">
    <property type="entry name" value="HATPase_c"/>
    <property type="match status" value="1"/>
</dbReference>
<dbReference type="PROSITE" id="PS50885">
    <property type="entry name" value="HAMP"/>
    <property type="match status" value="1"/>
</dbReference>
<dbReference type="Gene3D" id="6.10.340.10">
    <property type="match status" value="1"/>
</dbReference>
<organism evidence="17 18">
    <name type="scientific">Aquisalibacillus elongatus</name>
    <dbReference type="NCBI Taxonomy" id="485577"/>
    <lineage>
        <taxon>Bacteria</taxon>
        <taxon>Bacillati</taxon>
        <taxon>Bacillota</taxon>
        <taxon>Bacilli</taxon>
        <taxon>Bacillales</taxon>
        <taxon>Bacillaceae</taxon>
        <taxon>Aquisalibacillus</taxon>
    </lineage>
</organism>
<keyword evidence="6" id="KW-0808">Transferase</keyword>
<comment type="catalytic activity">
    <reaction evidence="1">
        <text>ATP + protein L-histidine = ADP + protein N-phospho-L-histidine.</text>
        <dbReference type="EC" id="2.7.13.3"/>
    </reaction>
</comment>
<dbReference type="InterPro" id="IPR004358">
    <property type="entry name" value="Sig_transdc_His_kin-like_C"/>
</dbReference>
<dbReference type="InterPro" id="IPR036097">
    <property type="entry name" value="HisK_dim/P_sf"/>
</dbReference>
<dbReference type="EC" id="2.7.13.3" evidence="3"/>
<keyword evidence="11 14" id="KW-1133">Transmembrane helix</keyword>
<comment type="caution">
    <text evidence="17">The sequence shown here is derived from an EMBL/GenBank/DDBJ whole genome shotgun (WGS) entry which is preliminary data.</text>
</comment>
<dbReference type="CDD" id="cd00082">
    <property type="entry name" value="HisKA"/>
    <property type="match status" value="1"/>
</dbReference>
<proteinExistence type="predicted"/>
<dbReference type="Gene3D" id="3.30.565.10">
    <property type="entry name" value="Histidine kinase-like ATPase, C-terminal domain"/>
    <property type="match status" value="1"/>
</dbReference>
<dbReference type="EMBL" id="RKRF01000010">
    <property type="protein sequence ID" value="RPF52260.1"/>
    <property type="molecule type" value="Genomic_DNA"/>
</dbReference>
<dbReference type="SUPFAM" id="SSF55874">
    <property type="entry name" value="ATPase domain of HSP90 chaperone/DNA topoisomerase II/histidine kinase"/>
    <property type="match status" value="1"/>
</dbReference>
<gene>
    <name evidence="17" type="ORF">EDC24_2253</name>
</gene>
<dbReference type="Gene3D" id="1.10.287.130">
    <property type="match status" value="1"/>
</dbReference>
<keyword evidence="9 17" id="KW-0418">Kinase</keyword>
<sequence>MKLKNKIFLYSTFLFVIVIVALSVTVYFTFTNITYDREMERIESEAGNVLSGLRQSNEQFSYQDILRVYDPSNGMLRIVNRDGQVISATVSGDESTSLREVDANFERGRQSQMITYDGQRYGLVQLPTIWEDGQVVYLQFFSSLDAVESNLDTLRIVLMLVTFIAIIPILVSGRLLSDLIIRPIQSLIQTMNDIKSSQSFKHIPIEKTTNDELSTMSETFNDLMDLLKENYEKQEAFVSNASHELRTPLTVIGSYASLVKRRGLERPEVVKESIEAIHTEALRMKGLTEQLLLLARRDKDWKLNIETVTLSDVVTNVATNMKRAYNRDIRLNISESAQVSTDEEKLKQLLYIFIDNAIKYSDEAIDVELLQKSQPVIKIKDQGIGIPSSAQAKIFDRFYRVDQARTRDEGGTGLGLAVAKEIADTLNIKIDLESEKNQGTTVILTVHSFHSH</sequence>
<evidence type="ECO:0000256" key="7">
    <source>
        <dbReference type="ARBA" id="ARBA00022692"/>
    </source>
</evidence>
<evidence type="ECO:0000256" key="3">
    <source>
        <dbReference type="ARBA" id="ARBA00012438"/>
    </source>
</evidence>
<accession>A0A3N5B9W5</accession>
<dbReference type="InterPro" id="IPR003660">
    <property type="entry name" value="HAMP_dom"/>
</dbReference>
<reference evidence="17 18" key="1">
    <citation type="submission" date="2018-11" db="EMBL/GenBank/DDBJ databases">
        <title>Genomic Encyclopedia of Type Strains, Phase IV (KMG-IV): sequencing the most valuable type-strain genomes for metagenomic binning, comparative biology and taxonomic classification.</title>
        <authorList>
            <person name="Goeker M."/>
        </authorList>
    </citation>
    <scope>NUCLEOTIDE SEQUENCE [LARGE SCALE GENOMIC DNA]</scope>
    <source>
        <strain evidence="17 18">DSM 18090</strain>
    </source>
</reference>
<evidence type="ECO:0000256" key="10">
    <source>
        <dbReference type="ARBA" id="ARBA00022840"/>
    </source>
</evidence>
<dbReference type="InterPro" id="IPR005467">
    <property type="entry name" value="His_kinase_dom"/>
</dbReference>
<dbReference type="AlphaFoldDB" id="A0A3N5B9W5"/>
<keyword evidence="13 14" id="KW-0472">Membrane</keyword>
<dbReference type="InterPro" id="IPR036890">
    <property type="entry name" value="HATPase_C_sf"/>
</dbReference>
<feature type="transmembrane region" description="Helical" evidence="14">
    <location>
        <begin position="7"/>
        <end position="30"/>
    </location>
</feature>
<dbReference type="FunFam" id="3.30.565.10:FF:000006">
    <property type="entry name" value="Sensor histidine kinase WalK"/>
    <property type="match status" value="1"/>
</dbReference>
<dbReference type="GO" id="GO:0005886">
    <property type="term" value="C:plasma membrane"/>
    <property type="evidence" value="ECO:0007669"/>
    <property type="project" value="UniProtKB-SubCell"/>
</dbReference>
<dbReference type="SUPFAM" id="SSF47384">
    <property type="entry name" value="Homodimeric domain of signal transducing histidine kinase"/>
    <property type="match status" value="1"/>
</dbReference>
<evidence type="ECO:0000256" key="11">
    <source>
        <dbReference type="ARBA" id="ARBA00022989"/>
    </source>
</evidence>
<evidence type="ECO:0000259" key="16">
    <source>
        <dbReference type="PROSITE" id="PS50885"/>
    </source>
</evidence>
<evidence type="ECO:0000313" key="17">
    <source>
        <dbReference type="EMBL" id="RPF52260.1"/>
    </source>
</evidence>
<dbReference type="GO" id="GO:0005524">
    <property type="term" value="F:ATP binding"/>
    <property type="evidence" value="ECO:0007669"/>
    <property type="project" value="UniProtKB-KW"/>
</dbReference>
<keyword evidence="18" id="KW-1185">Reference proteome</keyword>
<keyword evidence="4" id="KW-1003">Cell membrane</keyword>
<keyword evidence="8" id="KW-0547">Nucleotide-binding</keyword>
<keyword evidence="10" id="KW-0067">ATP-binding</keyword>
<protein>
    <recommendedName>
        <fullName evidence="3">histidine kinase</fullName>
        <ecNumber evidence="3">2.7.13.3</ecNumber>
    </recommendedName>
</protein>
<evidence type="ECO:0000256" key="2">
    <source>
        <dbReference type="ARBA" id="ARBA00004651"/>
    </source>
</evidence>
<dbReference type="Pfam" id="PF02518">
    <property type="entry name" value="HATPase_c"/>
    <property type="match status" value="1"/>
</dbReference>